<dbReference type="AlphaFoldDB" id="A0A7C1GT41"/>
<gene>
    <name evidence="1" type="ORF">ENN47_08580</name>
</gene>
<dbReference type="Proteomes" id="UP000886198">
    <property type="component" value="Unassembled WGS sequence"/>
</dbReference>
<name>A0A7C1GT41_9BACT</name>
<dbReference type="EMBL" id="DSBT01000252">
    <property type="protein sequence ID" value="HDP78221.1"/>
    <property type="molecule type" value="Genomic_DNA"/>
</dbReference>
<dbReference type="SUPFAM" id="SSF54611">
    <property type="entry name" value="SecB-like"/>
    <property type="match status" value="1"/>
</dbReference>
<protein>
    <recommendedName>
        <fullName evidence="2">Preprotein translocase subunit SecB</fullName>
    </recommendedName>
</protein>
<reference evidence="1" key="1">
    <citation type="journal article" date="2020" name="mSystems">
        <title>Genome- and Community-Level Interaction Insights into Carbon Utilization and Element Cycling Functions of Hydrothermarchaeota in Hydrothermal Sediment.</title>
        <authorList>
            <person name="Zhou Z."/>
            <person name="Liu Y."/>
            <person name="Xu W."/>
            <person name="Pan J."/>
            <person name="Luo Z.H."/>
            <person name="Li M."/>
        </authorList>
    </citation>
    <scope>NUCLEOTIDE SEQUENCE [LARGE SCALE GENOMIC DNA]</scope>
    <source>
        <strain evidence="1">SpSt-1179</strain>
    </source>
</reference>
<accession>A0A7C1GT41</accession>
<dbReference type="InterPro" id="IPR035958">
    <property type="entry name" value="SecB-like_sf"/>
</dbReference>
<evidence type="ECO:0008006" key="2">
    <source>
        <dbReference type="Google" id="ProtNLM"/>
    </source>
</evidence>
<proteinExistence type="predicted"/>
<evidence type="ECO:0000313" key="1">
    <source>
        <dbReference type="EMBL" id="HDP78221.1"/>
    </source>
</evidence>
<dbReference type="Gene3D" id="3.10.420.10">
    <property type="entry name" value="SecB-like"/>
    <property type="match status" value="1"/>
</dbReference>
<sequence>MPGRMNGKQSSGYIELIQAIELLSIRTMSLSYKTYDKSNLSEQHGSVNVRKGSIELDEKNKILNCNVGFDIAIEAEKNQAFFKMNLQYMLEFRVKEVEVVKSVLSNEETLEFFSNRQLVRLAWSYVRNELSHALASSGHVFVPLPLLK</sequence>
<organism evidence="1">
    <name type="scientific">Mesotoga infera</name>
    <dbReference type="NCBI Taxonomy" id="1236046"/>
    <lineage>
        <taxon>Bacteria</taxon>
        <taxon>Thermotogati</taxon>
        <taxon>Thermotogota</taxon>
        <taxon>Thermotogae</taxon>
        <taxon>Kosmotogales</taxon>
        <taxon>Kosmotogaceae</taxon>
        <taxon>Mesotoga</taxon>
    </lineage>
</organism>
<comment type="caution">
    <text evidence="1">The sequence shown here is derived from an EMBL/GenBank/DDBJ whole genome shotgun (WGS) entry which is preliminary data.</text>
</comment>